<dbReference type="EMBL" id="OB793716">
    <property type="protein sequence ID" value="CAD7428346.1"/>
    <property type="molecule type" value="Genomic_DNA"/>
</dbReference>
<name>A0A7R9E8N1_9NEOP</name>
<gene>
    <name evidence="1" type="ORF">TMSB3V08_LOCUS5158</name>
</gene>
<organism evidence="1">
    <name type="scientific">Timema monikensis</name>
    <dbReference type="NCBI Taxonomy" id="170555"/>
    <lineage>
        <taxon>Eukaryota</taxon>
        <taxon>Metazoa</taxon>
        <taxon>Ecdysozoa</taxon>
        <taxon>Arthropoda</taxon>
        <taxon>Hexapoda</taxon>
        <taxon>Insecta</taxon>
        <taxon>Pterygota</taxon>
        <taxon>Neoptera</taxon>
        <taxon>Polyneoptera</taxon>
        <taxon>Phasmatodea</taxon>
        <taxon>Timematodea</taxon>
        <taxon>Timematoidea</taxon>
        <taxon>Timematidae</taxon>
        <taxon>Timema</taxon>
    </lineage>
</organism>
<reference evidence="1" key="1">
    <citation type="submission" date="2020-11" db="EMBL/GenBank/DDBJ databases">
        <authorList>
            <person name="Tran Van P."/>
        </authorList>
    </citation>
    <scope>NUCLEOTIDE SEQUENCE</scope>
</reference>
<dbReference type="AlphaFoldDB" id="A0A7R9E8N1"/>
<dbReference type="SUPFAM" id="SSF48065">
    <property type="entry name" value="DBL homology domain (DH-domain)"/>
    <property type="match status" value="1"/>
</dbReference>
<evidence type="ECO:0008006" key="2">
    <source>
        <dbReference type="Google" id="ProtNLM"/>
    </source>
</evidence>
<accession>A0A7R9E8N1</accession>
<proteinExistence type="predicted"/>
<evidence type="ECO:0000313" key="1">
    <source>
        <dbReference type="EMBL" id="CAD7428346.1"/>
    </source>
</evidence>
<protein>
    <recommendedName>
        <fullName evidence="2">DH domain-containing protein</fullName>
    </recommendedName>
</protein>
<sequence length="147" mass="15821">MTSALANYVTEAGSADSGVCSPCSYISSPCPPPGRPRYCDPHLSYMDRVVMEIVETEGVYVRDLHQVIQDVARRAREEGGSDGSRKGVVSRLVVVVGVPYVGALFVDPWRHSLVGHQRLPGTFSPILVSPCFLGQSVLEPLIEPPAG</sequence>
<dbReference type="InterPro" id="IPR035899">
    <property type="entry name" value="DBL_dom_sf"/>
</dbReference>